<keyword evidence="1" id="KW-0812">Transmembrane</keyword>
<proteinExistence type="predicted"/>
<dbReference type="SUPFAM" id="SSF82714">
    <property type="entry name" value="Multidrug efflux transporter AcrB TolC docking domain, DN and DC subdomains"/>
    <property type="match status" value="2"/>
</dbReference>
<feature type="transmembrane region" description="Helical" evidence="1">
    <location>
        <begin position="333"/>
        <end position="356"/>
    </location>
</feature>
<dbReference type="RefSeq" id="WP_110522347.1">
    <property type="nucleotide sequence ID" value="NZ_QKOE01000001.1"/>
</dbReference>
<evidence type="ECO:0000256" key="1">
    <source>
        <dbReference type="SAM" id="Phobius"/>
    </source>
</evidence>
<dbReference type="GO" id="GO:0042910">
    <property type="term" value="F:xenobiotic transmembrane transporter activity"/>
    <property type="evidence" value="ECO:0007669"/>
    <property type="project" value="TreeGrafter"/>
</dbReference>
<dbReference type="InterPro" id="IPR027463">
    <property type="entry name" value="AcrB_DN_DC_subdom"/>
</dbReference>
<dbReference type="PANTHER" id="PTHR32063">
    <property type="match status" value="1"/>
</dbReference>
<feature type="transmembrane region" description="Helical" evidence="1">
    <location>
        <begin position="12"/>
        <end position="29"/>
    </location>
</feature>
<dbReference type="SUPFAM" id="SSF82693">
    <property type="entry name" value="Multidrug efflux transporter AcrB pore domain, PN1, PN2, PC1 and PC2 subdomains"/>
    <property type="match status" value="3"/>
</dbReference>
<sequence length="1025" mass="109908">MNIAEYTLRKSVVAWLATVLVLAGGWLAYERLGRFEDPEFVIRQAVVVTSYPGASPAQVAEEITDLIEGAVQQMQEVEEVTSVSRAGESLVKVKARLAFSRNQAELDQVWNKLRSKIAEAARALPPGAAEPVVKGDFGDVFALFYAVTGEGYSPRQLYDYVDFLRRELVLVPGVAKVALLGEHKEAIYVEISHSRAAQLGVPLDSIYASLRAQNVVTPAGAVNSGSLRLQIQAADSIVSVEDLGELVVAGDARSGLLRLRDVADIHRGYIDPPSALMRYDGRPAIGLGVSNVLGGNVVEMGDAVKRRLAELEGQRPVGMELNVVSFQSDSVRLAVASFVDNLVAAVAIVVVVLLLFMGLRSGLIIGAVLVLTVAGTLIAMLMDGIAMQRISLGALIIALGMLVDNAIVVTDGILVRLQKGEQVATAAGAVVRATIWPLLGGTVVGILAFSAIGLSPSDMGEYAGSLFWVILYSMLLSWLFAITLTPLLCAAFLKARVNDAAQEGHMLRAYRRLLQTTLERRVLSGLVLVALLMAGIVAFSHVPPGFMPDSARPQFVVDLSLPQGTDIHSTAAMIAQAEEKVQAAPGVRHVTSFIGQGGLRFMLTYSPEDPNPAYGQLLVDVDDFAAIAGLIDRLQPELEAAFPDASVKVWKFMLGRGGGKKIEAAFRGPDPAVLRRLADEAKTLMAADPEALAIQDDWRQAVPVVRPRISLEAAQRAGVLPSDIAAALQRNYVGSQIGVYREHERLIPILARAPADERSGAEALGNVQVFSPTAGKYVPVSQFVERVDTVWEDALIRRENRFPTIKAQCDPPAGQLSAPLFERLRPQIEAIPLPPGYVLEWHGEHKASAEANAGLAAAAPFGFAAMVVAVIVMFNGLRQTAVIWLTVPLAVVGVAAGLLLFQAPFEFMAILGFLSLTGMLIKNAIVLVDQIDVEIREGKPRMQAVLDASASRARPVFLGAATTVLGVAPLLVDPFFHSMAVTIMFGLTFATGLTLVVVPWLYAGFFRIRSDEASTLPLNPPETTR</sequence>
<dbReference type="AlphaFoldDB" id="A0A323V3N1"/>
<feature type="transmembrane region" description="Helical" evidence="1">
    <location>
        <begin position="952"/>
        <end position="972"/>
    </location>
</feature>
<dbReference type="SUPFAM" id="SSF82866">
    <property type="entry name" value="Multidrug efflux transporter AcrB transmembrane domain"/>
    <property type="match status" value="2"/>
</dbReference>
<keyword evidence="1" id="KW-0472">Membrane</keyword>
<dbReference type="Gene3D" id="3.30.2090.10">
    <property type="entry name" value="Multidrug efflux transporter AcrB TolC docking domain, DN and DC subdomains"/>
    <property type="match status" value="2"/>
</dbReference>
<feature type="transmembrane region" description="Helical" evidence="1">
    <location>
        <begin position="363"/>
        <end position="382"/>
    </location>
</feature>
<name>A0A323V3N1_9RHOO</name>
<dbReference type="InterPro" id="IPR001036">
    <property type="entry name" value="Acrflvin-R"/>
</dbReference>
<organism evidence="2 3">
    <name type="scientific">Parazoarcus communis SWub3 = DSM 12120</name>
    <dbReference type="NCBI Taxonomy" id="1121029"/>
    <lineage>
        <taxon>Bacteria</taxon>
        <taxon>Pseudomonadati</taxon>
        <taxon>Pseudomonadota</taxon>
        <taxon>Betaproteobacteria</taxon>
        <taxon>Rhodocyclales</taxon>
        <taxon>Zoogloeaceae</taxon>
        <taxon>Parazoarcus</taxon>
    </lineage>
</organism>
<keyword evidence="1" id="KW-1133">Transmembrane helix</keyword>
<gene>
    <name evidence="2" type="ORF">DNK49_00410</name>
</gene>
<comment type="caution">
    <text evidence="2">The sequence shown here is derived from an EMBL/GenBank/DDBJ whole genome shotgun (WGS) entry which is preliminary data.</text>
</comment>
<dbReference type="Gene3D" id="1.20.1640.10">
    <property type="entry name" value="Multidrug efflux transporter AcrB transmembrane domain"/>
    <property type="match status" value="2"/>
</dbReference>
<dbReference type="EMBL" id="QKOE01000001">
    <property type="protein sequence ID" value="PZA18046.1"/>
    <property type="molecule type" value="Genomic_DNA"/>
</dbReference>
<keyword evidence="3" id="KW-1185">Reference proteome</keyword>
<feature type="transmembrane region" description="Helical" evidence="1">
    <location>
        <begin position="394"/>
        <end position="417"/>
    </location>
</feature>
<accession>A0A323V3N1</accession>
<feature type="transmembrane region" description="Helical" evidence="1">
    <location>
        <begin position="466"/>
        <end position="493"/>
    </location>
</feature>
<evidence type="ECO:0000313" key="2">
    <source>
        <dbReference type="EMBL" id="PZA18046.1"/>
    </source>
</evidence>
<dbReference type="PANTHER" id="PTHR32063:SF18">
    <property type="entry name" value="CATION EFFLUX SYSTEM PROTEIN"/>
    <property type="match status" value="1"/>
</dbReference>
<dbReference type="Gene3D" id="3.30.70.1440">
    <property type="entry name" value="Multidrug efflux transporter AcrB pore domain"/>
    <property type="match status" value="1"/>
</dbReference>
<protein>
    <submittedName>
        <fullName evidence="2">AcrB/AcrD/AcrF family protein</fullName>
    </submittedName>
</protein>
<dbReference type="PRINTS" id="PR00702">
    <property type="entry name" value="ACRIFLAVINRP"/>
</dbReference>
<dbReference type="Proteomes" id="UP000248259">
    <property type="component" value="Unassembled WGS sequence"/>
</dbReference>
<feature type="transmembrane region" description="Helical" evidence="1">
    <location>
        <begin position="429"/>
        <end position="454"/>
    </location>
</feature>
<dbReference type="Gene3D" id="3.30.70.1320">
    <property type="entry name" value="Multidrug efflux transporter AcrB pore domain like"/>
    <property type="match status" value="1"/>
</dbReference>
<evidence type="ECO:0000313" key="3">
    <source>
        <dbReference type="Proteomes" id="UP000248259"/>
    </source>
</evidence>
<reference evidence="2 3" key="1">
    <citation type="submission" date="2018-06" db="EMBL/GenBank/DDBJ databases">
        <title>Azoarcus communis strain SWub3 genome.</title>
        <authorList>
            <person name="Zorraquino Salvo V."/>
            <person name="Toubiana D."/>
            <person name="Blumwald E."/>
        </authorList>
    </citation>
    <scope>NUCLEOTIDE SEQUENCE [LARGE SCALE GENOMIC DNA]</scope>
    <source>
        <strain evidence="2 3">SWub3</strain>
    </source>
</reference>
<feature type="transmembrane region" description="Helical" evidence="1">
    <location>
        <begin position="978"/>
        <end position="1002"/>
    </location>
</feature>
<feature type="transmembrane region" description="Helical" evidence="1">
    <location>
        <begin position="907"/>
        <end position="931"/>
    </location>
</feature>
<dbReference type="Gene3D" id="3.30.70.1430">
    <property type="entry name" value="Multidrug efflux transporter AcrB pore domain"/>
    <property type="match status" value="2"/>
</dbReference>
<dbReference type="GO" id="GO:0005886">
    <property type="term" value="C:plasma membrane"/>
    <property type="evidence" value="ECO:0007669"/>
    <property type="project" value="TreeGrafter"/>
</dbReference>
<feature type="transmembrane region" description="Helical" evidence="1">
    <location>
        <begin position="881"/>
        <end position="901"/>
    </location>
</feature>
<feature type="transmembrane region" description="Helical" evidence="1">
    <location>
        <begin position="522"/>
        <end position="542"/>
    </location>
</feature>
<dbReference type="OrthoDB" id="9798415at2"/>
<feature type="transmembrane region" description="Helical" evidence="1">
    <location>
        <begin position="853"/>
        <end position="874"/>
    </location>
</feature>
<dbReference type="Pfam" id="PF00873">
    <property type="entry name" value="ACR_tran"/>
    <property type="match status" value="1"/>
</dbReference>